<dbReference type="SUPFAM" id="SSF50978">
    <property type="entry name" value="WD40 repeat-like"/>
    <property type="match status" value="1"/>
</dbReference>
<dbReference type="InterPro" id="IPR001680">
    <property type="entry name" value="WD40_rpt"/>
</dbReference>
<comment type="subcellular location">
    <subcellularLocation>
        <location evidence="1">Nucleus</location>
    </subcellularLocation>
</comment>
<proteinExistence type="predicted"/>
<evidence type="ECO:0000256" key="4">
    <source>
        <dbReference type="ARBA" id="ARBA00023242"/>
    </source>
</evidence>
<sequence>MADIRATFVSQKISKIRWKNIVKNSLEGPDTFATGSWDDEENKVCLWKVNREKKFENEGDGRGTEGDVDNDPIPICEASHVGDVTGLEFISEDHIVSSSSSGTVTLYKHHTSSQTLGNSHQWERLHHHCNKPCPCTCLAIREDCIITAGEDGRINVLNIAQKDPNRTIGKADSCTVNGVIFLKQFEFLTVNSTGQLKIYDLRSKSDDPAQTLSVTGDLTPLQCVDKHPSQSHIVATGGDDGTLGIWDLRQDKFPVSLMEAHSSTDDGSLWHWDSTKINSFSMAAINHFSRTGKSELYFILLNEFHLVQDPWWFSSSKMAVNPWLETEIGKNKMEITSLLSDKSLPINSLDITGHAFNLWQ</sequence>
<dbReference type="OrthoDB" id="9890280at2759"/>
<reference evidence="6 7" key="1">
    <citation type="submission" date="2020-06" db="EMBL/GenBank/DDBJ databases">
        <authorList>
            <person name="Li R."/>
            <person name="Bekaert M."/>
        </authorList>
    </citation>
    <scope>NUCLEOTIDE SEQUENCE [LARGE SCALE GENOMIC DNA]</scope>
    <source>
        <strain evidence="7">wild</strain>
    </source>
</reference>
<protein>
    <submittedName>
        <fullName evidence="6">NUP43</fullName>
    </submittedName>
</protein>
<evidence type="ECO:0000313" key="6">
    <source>
        <dbReference type="EMBL" id="CAC5403905.1"/>
    </source>
</evidence>
<keyword evidence="2 5" id="KW-0853">WD repeat</keyword>
<dbReference type="SMART" id="SM00320">
    <property type="entry name" value="WD40"/>
    <property type="match status" value="4"/>
</dbReference>
<dbReference type="AlphaFoldDB" id="A0A6J8D736"/>
<dbReference type="InterPro" id="IPR015943">
    <property type="entry name" value="WD40/YVTN_repeat-like_dom_sf"/>
</dbReference>
<evidence type="ECO:0000256" key="2">
    <source>
        <dbReference type="ARBA" id="ARBA00022574"/>
    </source>
</evidence>
<dbReference type="Gene3D" id="2.130.10.10">
    <property type="entry name" value="YVTN repeat-like/Quinoprotein amine dehydrogenase"/>
    <property type="match status" value="1"/>
</dbReference>
<dbReference type="PROSITE" id="PS50082">
    <property type="entry name" value="WD_REPEATS_2"/>
    <property type="match status" value="1"/>
</dbReference>
<organism evidence="6 7">
    <name type="scientific">Mytilus coruscus</name>
    <name type="common">Sea mussel</name>
    <dbReference type="NCBI Taxonomy" id="42192"/>
    <lineage>
        <taxon>Eukaryota</taxon>
        <taxon>Metazoa</taxon>
        <taxon>Spiralia</taxon>
        <taxon>Lophotrochozoa</taxon>
        <taxon>Mollusca</taxon>
        <taxon>Bivalvia</taxon>
        <taxon>Autobranchia</taxon>
        <taxon>Pteriomorphia</taxon>
        <taxon>Mytilida</taxon>
        <taxon>Mytiloidea</taxon>
        <taxon>Mytilidae</taxon>
        <taxon>Mytilinae</taxon>
        <taxon>Mytilus</taxon>
    </lineage>
</organism>
<evidence type="ECO:0000256" key="1">
    <source>
        <dbReference type="ARBA" id="ARBA00004123"/>
    </source>
</evidence>
<dbReference type="Proteomes" id="UP000507470">
    <property type="component" value="Unassembled WGS sequence"/>
</dbReference>
<keyword evidence="4" id="KW-0539">Nucleus</keyword>
<evidence type="ECO:0000256" key="5">
    <source>
        <dbReference type="PROSITE-ProRule" id="PRU00221"/>
    </source>
</evidence>
<gene>
    <name evidence="6" type="ORF">MCOR_37756</name>
</gene>
<accession>A0A6J8D736</accession>
<evidence type="ECO:0000256" key="3">
    <source>
        <dbReference type="ARBA" id="ARBA00022737"/>
    </source>
</evidence>
<dbReference type="PANTHER" id="PTHR22652:SF0">
    <property type="entry name" value="NUCLEOPORIN NUP43"/>
    <property type="match status" value="1"/>
</dbReference>
<dbReference type="EMBL" id="CACVKT020006882">
    <property type="protein sequence ID" value="CAC5403905.1"/>
    <property type="molecule type" value="Genomic_DNA"/>
</dbReference>
<keyword evidence="7" id="KW-1185">Reference proteome</keyword>
<evidence type="ECO:0000313" key="7">
    <source>
        <dbReference type="Proteomes" id="UP000507470"/>
    </source>
</evidence>
<feature type="repeat" description="WD" evidence="5">
    <location>
        <begin position="214"/>
        <end position="256"/>
    </location>
</feature>
<dbReference type="Pfam" id="PF00400">
    <property type="entry name" value="WD40"/>
    <property type="match status" value="1"/>
</dbReference>
<dbReference type="InterPro" id="IPR019775">
    <property type="entry name" value="WD40_repeat_CS"/>
</dbReference>
<keyword evidence="3" id="KW-0677">Repeat</keyword>
<name>A0A6J8D736_MYTCO</name>
<dbReference type="InterPro" id="IPR036322">
    <property type="entry name" value="WD40_repeat_dom_sf"/>
</dbReference>
<dbReference type="PANTHER" id="PTHR22652">
    <property type="entry name" value="NUCLEOPORIN NUP43"/>
    <property type="match status" value="1"/>
</dbReference>
<dbReference type="PROSITE" id="PS00678">
    <property type="entry name" value="WD_REPEATS_1"/>
    <property type="match status" value="1"/>
</dbReference>
<dbReference type="GO" id="GO:0031080">
    <property type="term" value="C:nuclear pore outer ring"/>
    <property type="evidence" value="ECO:0007669"/>
    <property type="project" value="TreeGrafter"/>
</dbReference>